<dbReference type="EMBL" id="CM055105">
    <property type="protein sequence ID" value="KAJ7530587.1"/>
    <property type="molecule type" value="Genomic_DNA"/>
</dbReference>
<comment type="caution">
    <text evidence="1">The sequence shown here is derived from an EMBL/GenBank/DDBJ whole genome shotgun (WGS) entry which is preliminary data.</text>
</comment>
<evidence type="ECO:0000313" key="1">
    <source>
        <dbReference type="EMBL" id="KAJ7530587.1"/>
    </source>
</evidence>
<evidence type="ECO:0000313" key="2">
    <source>
        <dbReference type="Proteomes" id="UP001162992"/>
    </source>
</evidence>
<reference evidence="2" key="1">
    <citation type="journal article" date="2024" name="Proc. Natl. Acad. Sci. U.S.A.">
        <title>Extraordinary preservation of gene collinearity over three hundred million years revealed in homosporous lycophytes.</title>
        <authorList>
            <person name="Li C."/>
            <person name="Wickell D."/>
            <person name="Kuo L.Y."/>
            <person name="Chen X."/>
            <person name="Nie B."/>
            <person name="Liao X."/>
            <person name="Peng D."/>
            <person name="Ji J."/>
            <person name="Jenkins J."/>
            <person name="Williams M."/>
            <person name="Shu S."/>
            <person name="Plott C."/>
            <person name="Barry K."/>
            <person name="Rajasekar S."/>
            <person name="Grimwood J."/>
            <person name="Han X."/>
            <person name="Sun S."/>
            <person name="Hou Z."/>
            <person name="He W."/>
            <person name="Dai G."/>
            <person name="Sun C."/>
            <person name="Schmutz J."/>
            <person name="Leebens-Mack J.H."/>
            <person name="Li F.W."/>
            <person name="Wang L."/>
        </authorList>
    </citation>
    <scope>NUCLEOTIDE SEQUENCE [LARGE SCALE GENOMIC DNA]</scope>
    <source>
        <strain evidence="2">cv. PW_Plant_1</strain>
    </source>
</reference>
<gene>
    <name evidence="1" type="ORF">O6H91_14G009200</name>
</gene>
<name>A0ACC2BLI4_DIPCM</name>
<organism evidence="1 2">
    <name type="scientific">Diphasiastrum complanatum</name>
    <name type="common">Issler's clubmoss</name>
    <name type="synonym">Lycopodium complanatum</name>
    <dbReference type="NCBI Taxonomy" id="34168"/>
    <lineage>
        <taxon>Eukaryota</taxon>
        <taxon>Viridiplantae</taxon>
        <taxon>Streptophyta</taxon>
        <taxon>Embryophyta</taxon>
        <taxon>Tracheophyta</taxon>
        <taxon>Lycopodiopsida</taxon>
        <taxon>Lycopodiales</taxon>
        <taxon>Lycopodiaceae</taxon>
        <taxon>Lycopodioideae</taxon>
        <taxon>Diphasiastrum</taxon>
    </lineage>
</organism>
<sequence>MAPMTHSNMLSNDEFSFYRPRLESGSSFIYKFPESHAQPASTATSTPTSLAFLEVENSGEELFNQEQSSPYKIWQMSKTCPKAHFYPRSEAVNNRLDVREQLCFNSRAQDSPVDFSPQEVHNNASENESKDQLEHSTLNPSLACNQSNGDQSMTDRATMGELIARLRGNLTGQGSTFTAPSGTIPAHSSETVMSSFTFNRIDLPTSNSLQQYTTDSSLAEPTFRLPLLTDKDFPFLNQRPSLREEGRHGAETNQFIRSDFNDKIEKISCCPSQNQNYNPSSNPGLLTKRLANAEVIKVLFEDDGGRTVLDLGISHSRVINHHPSFITGSSHDSTMGATEVAISNQAAVPNFLDTVEFGQAQKVLSNPEQQAKLYTFQATLNGFDGYHLKKQKIHHEDVSEKSWKPICFESNKNAGPIQEPSDKRFNGLEGTIAEVTSMAERSSSGNSESLSSRLNTRDIPKPQEPLKQDYIHVRARRGQATDSHSLAERVRREKISERMKFLQDLVPGCSKVTGKAMMLDEIINYVQSLQRQVEVRCNQLSGCRIATMNLIYTIINILFLSMKLAALNPRLDMDLDYLLDRQTAQSSRQYTTDLAVILEEANHNSRFDQMPQLQSQVGSLGINLSDSNLRGVCTSVGSAAVYSDSFIEVQRHSSFQ</sequence>
<keyword evidence="2" id="KW-1185">Reference proteome</keyword>
<proteinExistence type="predicted"/>
<dbReference type="Proteomes" id="UP001162992">
    <property type="component" value="Chromosome 14"/>
</dbReference>
<accession>A0ACC2BLI4</accession>
<protein>
    <submittedName>
        <fullName evidence="1">Uncharacterized protein</fullName>
    </submittedName>
</protein>